<keyword evidence="4" id="KW-1185">Reference proteome</keyword>
<reference evidence="3" key="1">
    <citation type="submission" date="2019-10" db="EMBL/GenBank/DDBJ databases">
        <authorList>
            <consortium name="DOE Joint Genome Institute"/>
            <person name="Kuo A."/>
            <person name="Miyauchi S."/>
            <person name="Kiss E."/>
            <person name="Drula E."/>
            <person name="Kohler A."/>
            <person name="Sanchez-Garcia M."/>
            <person name="Andreopoulos B."/>
            <person name="Barry K.W."/>
            <person name="Bonito G."/>
            <person name="Buee M."/>
            <person name="Carver A."/>
            <person name="Chen C."/>
            <person name="Cichocki N."/>
            <person name="Clum A."/>
            <person name="Culley D."/>
            <person name="Crous P.W."/>
            <person name="Fauchery L."/>
            <person name="Girlanda M."/>
            <person name="Hayes R."/>
            <person name="Keri Z."/>
            <person name="LaButti K."/>
            <person name="Lipzen A."/>
            <person name="Lombard V."/>
            <person name="Magnuson J."/>
            <person name="Maillard F."/>
            <person name="Morin E."/>
            <person name="Murat C."/>
            <person name="Nolan M."/>
            <person name="Ohm R."/>
            <person name="Pangilinan J."/>
            <person name="Pereira M."/>
            <person name="Perotto S."/>
            <person name="Peter M."/>
            <person name="Riley R."/>
            <person name="Sitrit Y."/>
            <person name="Stielow B."/>
            <person name="Szollosi G."/>
            <person name="Zifcakova L."/>
            <person name="Stursova M."/>
            <person name="Spatafora J.W."/>
            <person name="Tedersoo L."/>
            <person name="Vaario L.-M."/>
            <person name="Yamada A."/>
            <person name="Yan M."/>
            <person name="Wang P."/>
            <person name="Xu J."/>
            <person name="Bruns T."/>
            <person name="Baldrian P."/>
            <person name="Vilgalys R."/>
            <person name="Henrissat B."/>
            <person name="Grigoriev I.V."/>
            <person name="Hibbett D."/>
            <person name="Nagy L.G."/>
            <person name="Martin F.M."/>
        </authorList>
    </citation>
    <scope>NUCLEOTIDE SEQUENCE</scope>
    <source>
        <strain evidence="3">Prilba</strain>
    </source>
</reference>
<dbReference type="Gene3D" id="1.20.1280.50">
    <property type="match status" value="1"/>
</dbReference>
<dbReference type="SUPFAM" id="SSF81383">
    <property type="entry name" value="F-box domain"/>
    <property type="match status" value="1"/>
</dbReference>
<dbReference type="InterPro" id="IPR036047">
    <property type="entry name" value="F-box-like_dom_sf"/>
</dbReference>
<evidence type="ECO:0000313" key="3">
    <source>
        <dbReference type="EMBL" id="KAF8480906.1"/>
    </source>
</evidence>
<feature type="domain" description="F-box" evidence="2">
    <location>
        <begin position="1"/>
        <end position="48"/>
    </location>
</feature>
<dbReference type="OrthoDB" id="3226064at2759"/>
<organism evidence="3 4">
    <name type="scientific">Russula ochroleuca</name>
    <dbReference type="NCBI Taxonomy" id="152965"/>
    <lineage>
        <taxon>Eukaryota</taxon>
        <taxon>Fungi</taxon>
        <taxon>Dikarya</taxon>
        <taxon>Basidiomycota</taxon>
        <taxon>Agaricomycotina</taxon>
        <taxon>Agaricomycetes</taxon>
        <taxon>Russulales</taxon>
        <taxon>Russulaceae</taxon>
        <taxon>Russula</taxon>
    </lineage>
</organism>
<dbReference type="Proteomes" id="UP000759537">
    <property type="component" value="Unassembled WGS sequence"/>
</dbReference>
<evidence type="ECO:0000256" key="1">
    <source>
        <dbReference type="SAM" id="MobiDB-lite"/>
    </source>
</evidence>
<accession>A0A9P5T9F1</accession>
<gene>
    <name evidence="3" type="ORF">DFH94DRAFT_736765</name>
</gene>
<dbReference type="AlphaFoldDB" id="A0A9P5T9F1"/>
<evidence type="ECO:0000259" key="2">
    <source>
        <dbReference type="PROSITE" id="PS50181"/>
    </source>
</evidence>
<protein>
    <recommendedName>
        <fullName evidence="2">F-box domain-containing protein</fullName>
    </recommendedName>
</protein>
<name>A0A9P5T9F1_9AGAM</name>
<feature type="region of interest" description="Disordered" evidence="1">
    <location>
        <begin position="56"/>
        <end position="79"/>
    </location>
</feature>
<feature type="compositionally biased region" description="Low complexity" evidence="1">
    <location>
        <begin position="68"/>
        <end position="78"/>
    </location>
</feature>
<dbReference type="InterPro" id="IPR001810">
    <property type="entry name" value="F-box_dom"/>
</dbReference>
<evidence type="ECO:0000313" key="4">
    <source>
        <dbReference type="Proteomes" id="UP000759537"/>
    </source>
</evidence>
<sequence length="460" mass="51983">MISTVPPELTERILALCHPKDVAAYTQTCRRAYTLVYQSSDQYLWQTLFLDYPFDDPRPPSATPPTPSTSTTTAATPSQNVDWRTKLQRRVRAESIARRDDDAGGDRREFVDVLLECIREAAPKGPAREPSPSRPSHNISWVTNLLTLEESPWIKKCLRLGPLESPSPAGPLAPDIEQLRSLLSLSLDRGVGAEAPEELRLLRRMSRAYSYVLRHYVKEEDYGPFTHGCECVNWTHVNAMITVMTMNLRDFGVHWPKEFKPQAIVQGLEACRPFSAPGLLKRAPRDWAGVEGQWMRIVSFCDYRDLIRFNNSGCDSNFFDDEYQEASRLLRLSLRIVSVESDPKVLETLPDPSRPPITFGGTMRGFNSDDVLNRAIRGNVQVMKDGNIRWSYVAIYNRHDQWSSEGVQIGGACSAAGIVGAWCGAQHEQGDSTGPFWLFRAEDPRERNQTARVQKGNQRK</sequence>
<proteinExistence type="predicted"/>
<comment type="caution">
    <text evidence="3">The sequence shown here is derived from an EMBL/GenBank/DDBJ whole genome shotgun (WGS) entry which is preliminary data.</text>
</comment>
<dbReference type="EMBL" id="WHVB01000007">
    <property type="protein sequence ID" value="KAF8480906.1"/>
    <property type="molecule type" value="Genomic_DNA"/>
</dbReference>
<reference evidence="3" key="2">
    <citation type="journal article" date="2020" name="Nat. Commun.">
        <title>Large-scale genome sequencing of mycorrhizal fungi provides insights into the early evolution of symbiotic traits.</title>
        <authorList>
            <person name="Miyauchi S."/>
            <person name="Kiss E."/>
            <person name="Kuo A."/>
            <person name="Drula E."/>
            <person name="Kohler A."/>
            <person name="Sanchez-Garcia M."/>
            <person name="Morin E."/>
            <person name="Andreopoulos B."/>
            <person name="Barry K.W."/>
            <person name="Bonito G."/>
            <person name="Buee M."/>
            <person name="Carver A."/>
            <person name="Chen C."/>
            <person name="Cichocki N."/>
            <person name="Clum A."/>
            <person name="Culley D."/>
            <person name="Crous P.W."/>
            <person name="Fauchery L."/>
            <person name="Girlanda M."/>
            <person name="Hayes R.D."/>
            <person name="Keri Z."/>
            <person name="LaButti K."/>
            <person name="Lipzen A."/>
            <person name="Lombard V."/>
            <person name="Magnuson J."/>
            <person name="Maillard F."/>
            <person name="Murat C."/>
            <person name="Nolan M."/>
            <person name="Ohm R.A."/>
            <person name="Pangilinan J."/>
            <person name="Pereira M.F."/>
            <person name="Perotto S."/>
            <person name="Peter M."/>
            <person name="Pfister S."/>
            <person name="Riley R."/>
            <person name="Sitrit Y."/>
            <person name="Stielow J.B."/>
            <person name="Szollosi G."/>
            <person name="Zifcakova L."/>
            <person name="Stursova M."/>
            <person name="Spatafora J.W."/>
            <person name="Tedersoo L."/>
            <person name="Vaario L.M."/>
            <person name="Yamada A."/>
            <person name="Yan M."/>
            <person name="Wang P."/>
            <person name="Xu J."/>
            <person name="Bruns T."/>
            <person name="Baldrian P."/>
            <person name="Vilgalys R."/>
            <person name="Dunand C."/>
            <person name="Henrissat B."/>
            <person name="Grigoriev I.V."/>
            <person name="Hibbett D."/>
            <person name="Nagy L.G."/>
            <person name="Martin F.M."/>
        </authorList>
    </citation>
    <scope>NUCLEOTIDE SEQUENCE</scope>
    <source>
        <strain evidence="3">Prilba</strain>
    </source>
</reference>
<dbReference type="PROSITE" id="PS50181">
    <property type="entry name" value="FBOX"/>
    <property type="match status" value="1"/>
</dbReference>